<dbReference type="Proteomes" id="UP001568698">
    <property type="component" value="Unassembled WGS sequence"/>
</dbReference>
<comment type="caution">
    <text evidence="1">The sequence shown here is derived from an EMBL/GenBank/DDBJ whole genome shotgun (WGS) entry which is preliminary data.</text>
</comment>
<dbReference type="RefSeq" id="WP_371386572.1">
    <property type="nucleotide sequence ID" value="NZ_JBGLYH010000023.1"/>
</dbReference>
<reference evidence="1 2" key="1">
    <citation type="submission" date="2024-08" db="EMBL/GenBank/DDBJ databases">
        <title>Sulfate-reducing bacteria isolated from formation water of the oil field in Kazakhstan and description of Pseudodesulfovibrio sp.</title>
        <authorList>
            <person name="Bidzhieva S.K."/>
            <person name="Tourova T.P."/>
            <person name="Grouzdev D.S."/>
            <person name="Beletsky A.V."/>
            <person name="Sokolova D.S."/>
            <person name="Samigullina S.R."/>
            <person name="Poltaraus A.B."/>
            <person name="Avtukh A.N."/>
            <person name="Tereshina V.M."/>
            <person name="Zhaparov N.S."/>
            <person name="Mardanov A.V."/>
            <person name="Nazina T.N."/>
        </authorList>
    </citation>
    <scope>NUCLEOTIDE SEQUENCE [LARGE SCALE GENOMIC DNA]</scope>
    <source>
        <strain evidence="1 2">9FUS</strain>
    </source>
</reference>
<keyword evidence="2" id="KW-1185">Reference proteome</keyword>
<evidence type="ECO:0000313" key="2">
    <source>
        <dbReference type="Proteomes" id="UP001568698"/>
    </source>
</evidence>
<name>A0ABV4K5G6_9BACT</name>
<organism evidence="1 2">
    <name type="scientific">Pseudodesulfovibrio karagichevae</name>
    <dbReference type="NCBI Taxonomy" id="3239305"/>
    <lineage>
        <taxon>Bacteria</taxon>
        <taxon>Pseudomonadati</taxon>
        <taxon>Thermodesulfobacteriota</taxon>
        <taxon>Desulfovibrionia</taxon>
        <taxon>Desulfovibrionales</taxon>
        <taxon>Desulfovibrionaceae</taxon>
    </lineage>
</organism>
<accession>A0ABV4K5G6</accession>
<proteinExistence type="predicted"/>
<protein>
    <submittedName>
        <fullName evidence="1">Uncharacterized protein</fullName>
    </submittedName>
</protein>
<dbReference type="EMBL" id="JBGLYH010000023">
    <property type="protein sequence ID" value="MEZ7197053.1"/>
    <property type="molecule type" value="Genomic_DNA"/>
</dbReference>
<sequence length="67" mass="7858">MANQSRDLAPDRLRCQDYDCPSWKSDCARAEEWTGEGRFTWLPLCTRRAKARKCHMRIDPVTLEEGE</sequence>
<evidence type="ECO:0000313" key="1">
    <source>
        <dbReference type="EMBL" id="MEZ7197053.1"/>
    </source>
</evidence>
<gene>
    <name evidence="1" type="ORF">AB6M95_09865</name>
</gene>